<accession>A0A4U6CZM7</accession>
<dbReference type="EC" id="2.7.13.3" evidence="2"/>
<feature type="transmembrane region" description="Helical" evidence="5">
    <location>
        <begin position="772"/>
        <end position="790"/>
    </location>
</feature>
<dbReference type="EMBL" id="SZVO01000012">
    <property type="protein sequence ID" value="TKT89287.1"/>
    <property type="molecule type" value="Genomic_DNA"/>
</dbReference>
<dbReference type="SUPFAM" id="SSF55874">
    <property type="entry name" value="ATPase domain of HSP90 chaperone/DNA topoisomerase II/histidine kinase"/>
    <property type="match status" value="1"/>
</dbReference>
<dbReference type="Proteomes" id="UP000304900">
    <property type="component" value="Unassembled WGS sequence"/>
</dbReference>
<evidence type="ECO:0000256" key="3">
    <source>
        <dbReference type="ARBA" id="ARBA00022553"/>
    </source>
</evidence>
<dbReference type="SMART" id="SM00387">
    <property type="entry name" value="HATPase_c"/>
    <property type="match status" value="1"/>
</dbReference>
<dbReference type="Gene3D" id="2.60.40.10">
    <property type="entry name" value="Immunoglobulins"/>
    <property type="match status" value="1"/>
</dbReference>
<dbReference type="InterPro" id="IPR011110">
    <property type="entry name" value="Reg_prop"/>
</dbReference>
<keyword evidence="5" id="KW-1133">Transmembrane helix</keyword>
<keyword evidence="8" id="KW-1185">Reference proteome</keyword>
<dbReference type="GO" id="GO:0000155">
    <property type="term" value="F:phosphorelay sensor kinase activity"/>
    <property type="evidence" value="ECO:0007669"/>
    <property type="project" value="InterPro"/>
</dbReference>
<dbReference type="Gene3D" id="3.30.565.10">
    <property type="entry name" value="Histidine kinase-like ATPase, C-terminal domain"/>
    <property type="match status" value="1"/>
</dbReference>
<dbReference type="InterPro" id="IPR013783">
    <property type="entry name" value="Ig-like_fold"/>
</dbReference>
<evidence type="ECO:0000259" key="6">
    <source>
        <dbReference type="PROSITE" id="PS50109"/>
    </source>
</evidence>
<organism evidence="7 8">
    <name type="scientific">Dyadobacter frigoris</name>
    <dbReference type="NCBI Taxonomy" id="2576211"/>
    <lineage>
        <taxon>Bacteria</taxon>
        <taxon>Pseudomonadati</taxon>
        <taxon>Bacteroidota</taxon>
        <taxon>Cytophagia</taxon>
        <taxon>Cytophagales</taxon>
        <taxon>Spirosomataceae</taxon>
        <taxon>Dyadobacter</taxon>
    </lineage>
</organism>
<dbReference type="InterPro" id="IPR003594">
    <property type="entry name" value="HATPase_dom"/>
</dbReference>
<proteinExistence type="predicted"/>
<dbReference type="InterPro" id="IPR015943">
    <property type="entry name" value="WD40/YVTN_repeat-like_dom_sf"/>
</dbReference>
<gene>
    <name evidence="7" type="ORF">FDK13_23300</name>
</gene>
<dbReference type="Gene3D" id="1.10.287.130">
    <property type="match status" value="1"/>
</dbReference>
<evidence type="ECO:0000256" key="2">
    <source>
        <dbReference type="ARBA" id="ARBA00012438"/>
    </source>
</evidence>
<dbReference type="SUPFAM" id="SSF69322">
    <property type="entry name" value="Tricorn protease domain 2"/>
    <property type="match status" value="1"/>
</dbReference>
<dbReference type="RefSeq" id="WP_137342424.1">
    <property type="nucleotide sequence ID" value="NZ_BSQH01000030.1"/>
</dbReference>
<sequence length="1054" mass="120702">MLIRIFLITMLCLRLTISDAQKYEEKYAVSHYTDENGLPQNSVKSIAADKNGFIWLATENGLVRFDGHHFYTFDKTNSNLLSPRFYTLLPDLTGNTNRIYAIGDNLEDVMRIEGPNAVDDSLYYAKQISRVPHSNTDRDRTASGLPNSLIQMSDRLLHYYIILVPSRIGTFYIIQRDKIEFFTNWKKSWDMPYKTSDFSDYFISNGSLFSFTSSGNLLCFRADGLEKIHLDGDILNDPSYVAGSKKNTIFWNNVSDQVFIKADKKFYYIEDIKAGNCITRLILDDFDLEANIIQTAYFDTDKKRLFLGSSTHGLFVFIRKDFRTLRFGNKDSENIFYTQTIYGKSQVVTPQGSVLGLIDSGKKNREIYNAILPAIQSGYEGDGSSILTDKQGNIWSKSGYNLYQYDSKGEHLLQHWDIGDQIYTMYMDDTGRIWLGIHRNGLFYIDTSRPAQKPTHFKGPVLEDIMHIFQGNNDKLWLITHHGLFSVQIKTGKTTLIPGTEKLIIRSLYIPGKPKNNVSGNAGKDGIFLSTMGDGIFFYTEKKLIQFPMDDNKFISAAHYIVEDKKGFLWIPTNKGLFQFAKKDFLRFANESGKETAKPEKPFFLYYNKENGFNTNEFNGRGQPGAVRLPDGQVSLPSMNGLVWFTPENISPELPDKSFFFDRIEIRDKISRINSDTIMLEQDPQRINLHITTPYYGNNYNTNLSYALTKSGNKPVAADWIDLKSADPTIRFSELSSGKYTVTVRKTNGFGQNNYSTKSITVIVPKHWYETFLFRLACAAAFMAAVFLFIRSRTRYLKKQNQELETKIKARTQSLEETLQQLQISEKELNKQMHIRTRLVASISHDIRTPIKFLIYASDKIQPMIDVQKYDQVALIGKNINISAKQINQLLENMIQYIKTQFKGEHIKFAEVFLYPLISEKITLFTPAIQEHENTFIQETSREVTVFSNNHLLGVVIHNIIDNANKFTYNGDIRVFTETHHDKLHLIIADGGPGISLNLMHWLNGDDDEKTLEVSQEFNGLGLLMVKEISSMLGIGLFVENDKGTSFHLIFNKN</sequence>
<dbReference type="InterPro" id="IPR005467">
    <property type="entry name" value="His_kinase_dom"/>
</dbReference>
<evidence type="ECO:0000313" key="7">
    <source>
        <dbReference type="EMBL" id="TKT89287.1"/>
    </source>
</evidence>
<reference evidence="7 8" key="1">
    <citation type="submission" date="2019-05" db="EMBL/GenBank/DDBJ databases">
        <title>Dyadobacter AR-3-8 sp. nov., isolated from arctic soil.</title>
        <authorList>
            <person name="Chaudhary D.K."/>
        </authorList>
    </citation>
    <scope>NUCLEOTIDE SEQUENCE [LARGE SCALE GENOMIC DNA]</scope>
    <source>
        <strain evidence="7 8">AR-3-8</strain>
    </source>
</reference>
<dbReference type="PANTHER" id="PTHR43547:SF2">
    <property type="entry name" value="HYBRID SIGNAL TRANSDUCTION HISTIDINE KINASE C"/>
    <property type="match status" value="1"/>
</dbReference>
<dbReference type="Gene3D" id="2.130.10.10">
    <property type="entry name" value="YVTN repeat-like/Quinoprotein amine dehydrogenase"/>
    <property type="match status" value="2"/>
</dbReference>
<feature type="coiled-coil region" evidence="4">
    <location>
        <begin position="801"/>
        <end position="832"/>
    </location>
</feature>
<dbReference type="SUPFAM" id="SSF47384">
    <property type="entry name" value="Homodimeric domain of signal transducing histidine kinase"/>
    <property type="match status" value="1"/>
</dbReference>
<dbReference type="InterPro" id="IPR036097">
    <property type="entry name" value="HisK_dim/P_sf"/>
</dbReference>
<keyword evidence="5" id="KW-0812">Transmembrane</keyword>
<dbReference type="SUPFAM" id="SSF63829">
    <property type="entry name" value="Calcium-dependent phosphotriesterase"/>
    <property type="match status" value="1"/>
</dbReference>
<evidence type="ECO:0000256" key="5">
    <source>
        <dbReference type="SAM" id="Phobius"/>
    </source>
</evidence>
<dbReference type="PROSITE" id="PS50109">
    <property type="entry name" value="HIS_KIN"/>
    <property type="match status" value="1"/>
</dbReference>
<feature type="domain" description="Histidine kinase" evidence="6">
    <location>
        <begin position="842"/>
        <end position="1054"/>
    </location>
</feature>
<comment type="catalytic activity">
    <reaction evidence="1">
        <text>ATP + protein L-histidine = ADP + protein N-phospho-L-histidine.</text>
        <dbReference type="EC" id="2.7.13.3"/>
    </reaction>
</comment>
<comment type="caution">
    <text evidence="7">The sequence shown here is derived from an EMBL/GenBank/DDBJ whole genome shotgun (WGS) entry which is preliminary data.</text>
</comment>
<dbReference type="InterPro" id="IPR003661">
    <property type="entry name" value="HisK_dim/P_dom"/>
</dbReference>
<evidence type="ECO:0000313" key="8">
    <source>
        <dbReference type="Proteomes" id="UP000304900"/>
    </source>
</evidence>
<dbReference type="Pfam" id="PF07494">
    <property type="entry name" value="Reg_prop"/>
    <property type="match status" value="1"/>
</dbReference>
<evidence type="ECO:0000256" key="1">
    <source>
        <dbReference type="ARBA" id="ARBA00000085"/>
    </source>
</evidence>
<evidence type="ECO:0000256" key="4">
    <source>
        <dbReference type="SAM" id="Coils"/>
    </source>
</evidence>
<dbReference type="CDD" id="cd00082">
    <property type="entry name" value="HisKA"/>
    <property type="match status" value="1"/>
</dbReference>
<dbReference type="OrthoDB" id="900403at2"/>
<protein>
    <recommendedName>
        <fullName evidence="2">histidine kinase</fullName>
        <ecNumber evidence="2">2.7.13.3</ecNumber>
    </recommendedName>
</protein>
<dbReference type="Pfam" id="PF02518">
    <property type="entry name" value="HATPase_c"/>
    <property type="match status" value="1"/>
</dbReference>
<dbReference type="PANTHER" id="PTHR43547">
    <property type="entry name" value="TWO-COMPONENT HISTIDINE KINASE"/>
    <property type="match status" value="1"/>
</dbReference>
<name>A0A4U6CZM7_9BACT</name>
<dbReference type="AlphaFoldDB" id="A0A4U6CZM7"/>
<keyword evidence="5" id="KW-0472">Membrane</keyword>
<dbReference type="InterPro" id="IPR036890">
    <property type="entry name" value="HATPase_C_sf"/>
</dbReference>
<keyword evidence="4" id="KW-0175">Coiled coil</keyword>
<keyword evidence="3" id="KW-0597">Phosphoprotein</keyword>